<evidence type="ECO:0000256" key="4">
    <source>
        <dbReference type="ARBA" id="ARBA00022723"/>
    </source>
</evidence>
<proteinExistence type="predicted"/>
<dbReference type="Gene3D" id="1.10.1410.10">
    <property type="match status" value="1"/>
</dbReference>
<reference evidence="10" key="1">
    <citation type="submission" date="2010-08" db="EMBL/GenBank/DDBJ databases">
        <authorList>
            <consortium name="Caenorhabditis japonica Sequencing Consortium"/>
            <person name="Wilson R.K."/>
        </authorList>
    </citation>
    <scope>NUCLEOTIDE SEQUENCE [LARGE SCALE GENOMIC DNA]</scope>
    <source>
        <strain evidence="10">DF5081</strain>
    </source>
</reference>
<feature type="domain" description="Poly(A) RNA polymerase mitochondrial-like central palm" evidence="8">
    <location>
        <begin position="48"/>
        <end position="204"/>
    </location>
</feature>
<evidence type="ECO:0000256" key="3">
    <source>
        <dbReference type="ARBA" id="ARBA00022679"/>
    </source>
</evidence>
<evidence type="ECO:0000313" key="10">
    <source>
        <dbReference type="Proteomes" id="UP000005237"/>
    </source>
</evidence>
<dbReference type="SUPFAM" id="SSF81631">
    <property type="entry name" value="PAP/OAS1 substrate-binding domain"/>
    <property type="match status" value="1"/>
</dbReference>
<evidence type="ECO:0000313" key="9">
    <source>
        <dbReference type="EnsemblMetazoa" id="CJA12794.1"/>
    </source>
</evidence>
<name>A0A8R1I1L6_CAEJA</name>
<evidence type="ECO:0000259" key="7">
    <source>
        <dbReference type="Pfam" id="PF03828"/>
    </source>
</evidence>
<dbReference type="Pfam" id="PF22600">
    <property type="entry name" value="MTPAP-like_central"/>
    <property type="match status" value="1"/>
</dbReference>
<dbReference type="GO" id="GO:0009792">
    <property type="term" value="P:embryo development ending in birth or egg hatching"/>
    <property type="evidence" value="ECO:0007669"/>
    <property type="project" value="EnsemblMetazoa"/>
</dbReference>
<dbReference type="GO" id="GO:0035194">
    <property type="term" value="P:regulatory ncRNA-mediated post-transcriptional gene silencing"/>
    <property type="evidence" value="ECO:0007669"/>
    <property type="project" value="EnsemblMetazoa"/>
</dbReference>
<dbReference type="InterPro" id="IPR043519">
    <property type="entry name" value="NT_sf"/>
</dbReference>
<dbReference type="InterPro" id="IPR002058">
    <property type="entry name" value="PAP_assoc"/>
</dbReference>
<evidence type="ECO:0000259" key="8">
    <source>
        <dbReference type="Pfam" id="PF22600"/>
    </source>
</evidence>
<evidence type="ECO:0000256" key="6">
    <source>
        <dbReference type="SAM" id="MobiDB-lite"/>
    </source>
</evidence>
<dbReference type="GO" id="GO:0050265">
    <property type="term" value="F:RNA uridylyltransferase activity"/>
    <property type="evidence" value="ECO:0007669"/>
    <property type="project" value="TreeGrafter"/>
</dbReference>
<keyword evidence="5" id="KW-0460">Magnesium</keyword>
<comment type="cofactor">
    <cofactor evidence="1">
        <name>Mn(2+)</name>
        <dbReference type="ChEBI" id="CHEBI:29035"/>
    </cofactor>
</comment>
<reference evidence="9" key="2">
    <citation type="submission" date="2022-06" db="UniProtKB">
        <authorList>
            <consortium name="EnsemblMetazoa"/>
        </authorList>
    </citation>
    <scope>IDENTIFICATION</scope>
    <source>
        <strain evidence="9">DF5081</strain>
    </source>
</reference>
<dbReference type="Proteomes" id="UP000005237">
    <property type="component" value="Unassembled WGS sequence"/>
</dbReference>
<dbReference type="SUPFAM" id="SSF81301">
    <property type="entry name" value="Nucleotidyltransferase"/>
    <property type="match status" value="1"/>
</dbReference>
<organism evidence="9 10">
    <name type="scientific">Caenorhabditis japonica</name>
    <dbReference type="NCBI Taxonomy" id="281687"/>
    <lineage>
        <taxon>Eukaryota</taxon>
        <taxon>Metazoa</taxon>
        <taxon>Ecdysozoa</taxon>
        <taxon>Nematoda</taxon>
        <taxon>Chromadorea</taxon>
        <taxon>Rhabditida</taxon>
        <taxon>Rhabditina</taxon>
        <taxon>Rhabditomorpha</taxon>
        <taxon>Rhabditoidea</taxon>
        <taxon>Rhabditidae</taxon>
        <taxon>Peloderinae</taxon>
        <taxon>Caenorhabditis</taxon>
    </lineage>
</organism>
<comment type="cofactor">
    <cofactor evidence="2">
        <name>Mg(2+)</name>
        <dbReference type="ChEBI" id="CHEBI:18420"/>
    </cofactor>
</comment>
<dbReference type="GO" id="GO:1990817">
    <property type="term" value="F:poly(A) RNA polymerase activity"/>
    <property type="evidence" value="ECO:0007669"/>
    <property type="project" value="UniProtKB-ARBA"/>
</dbReference>
<evidence type="ECO:0000256" key="2">
    <source>
        <dbReference type="ARBA" id="ARBA00001946"/>
    </source>
</evidence>
<dbReference type="GO" id="GO:0031123">
    <property type="term" value="P:RNA 3'-end processing"/>
    <property type="evidence" value="ECO:0007669"/>
    <property type="project" value="TreeGrafter"/>
</dbReference>
<dbReference type="GO" id="GO:1990633">
    <property type="term" value="C:mutator focus"/>
    <property type="evidence" value="ECO:0007669"/>
    <property type="project" value="EnsemblMetazoa"/>
</dbReference>
<protein>
    <submittedName>
        <fullName evidence="9">PAP-associated domain-containing protein</fullName>
    </submittedName>
</protein>
<dbReference type="PANTHER" id="PTHR12271">
    <property type="entry name" value="POLY A POLYMERASE CID PAP -RELATED"/>
    <property type="match status" value="1"/>
</dbReference>
<dbReference type="PANTHER" id="PTHR12271:SF128">
    <property type="entry name" value="PAP-ASSOCIATED DOMAIN-CONTAINING PROTEIN"/>
    <property type="match status" value="1"/>
</dbReference>
<dbReference type="GO" id="GO:0046872">
    <property type="term" value="F:metal ion binding"/>
    <property type="evidence" value="ECO:0007669"/>
    <property type="project" value="UniProtKB-KW"/>
</dbReference>
<evidence type="ECO:0000256" key="5">
    <source>
        <dbReference type="ARBA" id="ARBA00022842"/>
    </source>
</evidence>
<keyword evidence="10" id="KW-1185">Reference proteome</keyword>
<dbReference type="AlphaFoldDB" id="A0A8R1I1L6"/>
<dbReference type="InterPro" id="IPR054708">
    <property type="entry name" value="MTPAP-like_central"/>
</dbReference>
<dbReference type="Pfam" id="PF03828">
    <property type="entry name" value="PAP_assoc"/>
    <property type="match status" value="1"/>
</dbReference>
<feature type="domain" description="PAP-associated" evidence="7">
    <location>
        <begin position="302"/>
        <end position="358"/>
    </location>
</feature>
<dbReference type="GO" id="GO:0045132">
    <property type="term" value="P:meiotic chromosome segregation"/>
    <property type="evidence" value="ECO:0007669"/>
    <property type="project" value="EnsemblMetazoa"/>
</dbReference>
<evidence type="ECO:0000256" key="1">
    <source>
        <dbReference type="ARBA" id="ARBA00001936"/>
    </source>
</evidence>
<feature type="compositionally biased region" description="Acidic residues" evidence="6">
    <location>
        <begin position="407"/>
        <end position="423"/>
    </location>
</feature>
<dbReference type="Gene3D" id="3.30.460.10">
    <property type="entry name" value="Beta Polymerase, domain 2"/>
    <property type="match status" value="1"/>
</dbReference>
<accession>A0A8R1I1L6</accession>
<sequence length="423" mass="49587">MQRCNEHENVREFNQISYKVHSNVTPFIEFNENYREVVNQYEEQFQKLSLDMENFFYRRKQPEEEFQRKMDFCSQLKRTIQKYCPSWIFDIVPTGSSVSGLATSNSDLDVAIHIPQAIKVMHCFTDRIVFFRKIQLEILQIVRRIVVNDEEFKKRINFDKGVQLVQAQIQILKIETVDGIECDISVVLETFLSSMHNSLLIRHFHHIDSRFGPLCAIVKQWAASTEVKKPKEGGFNSYALVLLVIHFLQCGTLPPILPHIQEIYEGKNVIAQDEHRFPKKLDFGAPLPGKIPEIEINPAPVALLFFQFVHYYLHFDFQKYYISMRKAMVINRNRSHSSDVRIQDKKEVYIQDPFDSHNPGRTVNSLKNIKITLRDTVSKFLPNGNNFKFPTLDDILYMDSSKAKFDNEEDRDDAPEEEEKQNL</sequence>
<keyword evidence="4" id="KW-0479">Metal-binding</keyword>
<keyword evidence="3" id="KW-0808">Transferase</keyword>
<dbReference type="EnsemblMetazoa" id="CJA12794.1">
    <property type="protein sequence ID" value="CJA12794.1"/>
    <property type="gene ID" value="WBGene00131998"/>
</dbReference>
<feature type="region of interest" description="Disordered" evidence="6">
    <location>
        <begin position="404"/>
        <end position="423"/>
    </location>
</feature>